<accession>A0ABW0ZSX3</accession>
<name>A0ABW0ZSX3_9ACTN</name>
<reference evidence="4" key="1">
    <citation type="journal article" date="2019" name="Int. J. Syst. Evol. Microbiol.">
        <title>The Global Catalogue of Microorganisms (GCM) 10K type strain sequencing project: providing services to taxonomists for standard genome sequencing and annotation.</title>
        <authorList>
            <consortium name="The Broad Institute Genomics Platform"/>
            <consortium name="The Broad Institute Genome Sequencing Center for Infectious Disease"/>
            <person name="Wu L."/>
            <person name="Ma J."/>
        </authorList>
    </citation>
    <scope>NUCLEOTIDE SEQUENCE [LARGE SCALE GENOMIC DNA]</scope>
    <source>
        <strain evidence="4">KCTC 42087</strain>
    </source>
</reference>
<evidence type="ECO:0008006" key="5">
    <source>
        <dbReference type="Google" id="ProtNLM"/>
    </source>
</evidence>
<feature type="domain" description="DUF7064" evidence="1">
    <location>
        <begin position="196"/>
        <end position="326"/>
    </location>
</feature>
<gene>
    <name evidence="3" type="ORF">ACFPZN_08315</name>
</gene>
<dbReference type="Proteomes" id="UP001596074">
    <property type="component" value="Unassembled WGS sequence"/>
</dbReference>
<evidence type="ECO:0000313" key="4">
    <source>
        <dbReference type="Proteomes" id="UP001596074"/>
    </source>
</evidence>
<dbReference type="EMBL" id="JBHSON010000009">
    <property type="protein sequence ID" value="MFC5745607.1"/>
    <property type="molecule type" value="Genomic_DNA"/>
</dbReference>
<evidence type="ECO:0000259" key="2">
    <source>
        <dbReference type="Pfam" id="PF23213"/>
    </source>
</evidence>
<dbReference type="Pfam" id="PF23213">
    <property type="entry name" value="DUF7065"/>
    <property type="match status" value="1"/>
</dbReference>
<feature type="domain" description="DUF7065" evidence="2">
    <location>
        <begin position="137"/>
        <end position="195"/>
    </location>
</feature>
<evidence type="ECO:0000313" key="3">
    <source>
        <dbReference type="EMBL" id="MFC5745607.1"/>
    </source>
</evidence>
<dbReference type="RefSeq" id="WP_378281232.1">
    <property type="nucleotide sequence ID" value="NZ_JBHSON010000009.1"/>
</dbReference>
<evidence type="ECO:0000259" key="1">
    <source>
        <dbReference type="Pfam" id="PF23212"/>
    </source>
</evidence>
<dbReference type="SUPFAM" id="SSF159245">
    <property type="entry name" value="AttH-like"/>
    <property type="match status" value="1"/>
</dbReference>
<sequence>MSMFAESIAPLHEYRHPPDRTPSYNESTYYNFTSPGSGVVGWLRIAVQPNRPAGQATALIFLPEGRTLLAFHRVEQTTADTLAVGPIAIEIDEPHRRQRLTFDGPVSVFPEPRVLSDPGPAFRAAPLVGARIDLTVTGNGDSFGTSGEDPANILERSMALGHYEQFIQLAGSLRVDGEEHQIQGGGLRDHSWGPRDWAGPRFYRWISASFDDGSAVMGLQVAQADGTMTRRAALASAGIATEARLGEVALEWTDDGFCRRISCALQGPDSESTLTGTARVPEQFVPLRHHRPQDGTSHGVTRIGYSAYDFELSDGRHGLGIVEVLDRMVDGLPISMTGQDS</sequence>
<organism evidence="3 4">
    <name type="scientific">Actinomadura rugatobispora</name>
    <dbReference type="NCBI Taxonomy" id="1994"/>
    <lineage>
        <taxon>Bacteria</taxon>
        <taxon>Bacillati</taxon>
        <taxon>Actinomycetota</taxon>
        <taxon>Actinomycetes</taxon>
        <taxon>Streptosporangiales</taxon>
        <taxon>Thermomonosporaceae</taxon>
        <taxon>Actinomadura</taxon>
    </lineage>
</organism>
<protein>
    <recommendedName>
        <fullName evidence="5">DUF2804 domain-containing protein</fullName>
    </recommendedName>
</protein>
<comment type="caution">
    <text evidence="3">The sequence shown here is derived from an EMBL/GenBank/DDBJ whole genome shotgun (WGS) entry which is preliminary data.</text>
</comment>
<dbReference type="InterPro" id="IPR055493">
    <property type="entry name" value="DUF7065"/>
</dbReference>
<dbReference type="Pfam" id="PF23212">
    <property type="entry name" value="DUF7064"/>
    <property type="match status" value="1"/>
</dbReference>
<dbReference type="InterPro" id="IPR055492">
    <property type="entry name" value="DUF7064"/>
</dbReference>
<keyword evidence="4" id="KW-1185">Reference proteome</keyword>
<proteinExistence type="predicted"/>